<proteinExistence type="predicted"/>
<evidence type="ECO:0000313" key="3">
    <source>
        <dbReference type="Proteomes" id="UP000490922"/>
    </source>
</evidence>
<dbReference type="EMBL" id="WAEM01000001">
    <property type="protein sequence ID" value="KAB1158098.1"/>
    <property type="molecule type" value="Genomic_DNA"/>
</dbReference>
<dbReference type="RefSeq" id="WP_151106291.1">
    <property type="nucleotide sequence ID" value="NZ_WAEM01000001.1"/>
</dbReference>
<comment type="caution">
    <text evidence="2">The sequence shown here is derived from an EMBL/GenBank/DDBJ whole genome shotgun (WGS) entry which is preliminary data.</text>
</comment>
<feature type="signal peptide" evidence="1">
    <location>
        <begin position="1"/>
        <end position="20"/>
    </location>
</feature>
<keyword evidence="3" id="KW-1185">Reference proteome</keyword>
<protein>
    <submittedName>
        <fullName evidence="2">Uncharacterized protein</fullName>
    </submittedName>
</protein>
<name>A0A7J5AKX4_9FLAO</name>
<dbReference type="Proteomes" id="UP000490922">
    <property type="component" value="Unassembled WGS sequence"/>
</dbReference>
<sequence>MKYLKTIISTLLLFQLIGCASFTNNLPSNDFNKITQNDIEKINGKYRIYPIKDSTKSKNIYKDLTGVWWRAKKNNLELNNNSNYYVEIKVINSSELNLIVFENESEIARKKIKGKLKNGMFYINQKMSISGLPYIFGTFVVDKKRIGLRKNNLIIDKINHEFGAVFIIFTAGFKYLEFQEYERID</sequence>
<evidence type="ECO:0000256" key="1">
    <source>
        <dbReference type="SAM" id="SignalP"/>
    </source>
</evidence>
<keyword evidence="1" id="KW-0732">Signal</keyword>
<dbReference type="OrthoDB" id="756944at2"/>
<organism evidence="2 3">
    <name type="scientific">Flavobacterium luteum</name>
    <dbReference type="NCBI Taxonomy" id="2026654"/>
    <lineage>
        <taxon>Bacteria</taxon>
        <taxon>Pseudomonadati</taxon>
        <taxon>Bacteroidota</taxon>
        <taxon>Flavobacteriia</taxon>
        <taxon>Flavobacteriales</taxon>
        <taxon>Flavobacteriaceae</taxon>
        <taxon>Flavobacterium</taxon>
    </lineage>
</organism>
<dbReference type="AlphaFoldDB" id="A0A7J5AKX4"/>
<reference evidence="2 3" key="1">
    <citation type="submission" date="2019-09" db="EMBL/GenBank/DDBJ databases">
        <title>Flavobacterium sp. nov., isolated from glacier ice.</title>
        <authorList>
            <person name="Liu Q."/>
        </authorList>
    </citation>
    <scope>NUCLEOTIDE SEQUENCE [LARGE SCALE GENOMIC DNA]</scope>
    <source>
        <strain evidence="2 3">NBRC 112527</strain>
    </source>
</reference>
<feature type="chain" id="PRO_5029471857" evidence="1">
    <location>
        <begin position="21"/>
        <end position="185"/>
    </location>
</feature>
<gene>
    <name evidence="2" type="ORF">F6464_03180</name>
</gene>
<accession>A0A7J5AKX4</accession>
<evidence type="ECO:0000313" key="2">
    <source>
        <dbReference type="EMBL" id="KAB1158098.1"/>
    </source>
</evidence>